<dbReference type="PANTHER" id="PTHR43580">
    <property type="entry name" value="OXIDOREDUCTASE GLYR1-RELATED"/>
    <property type="match status" value="1"/>
</dbReference>
<dbReference type="InterPro" id="IPR013328">
    <property type="entry name" value="6PGD_dom2"/>
</dbReference>
<accession>A0A1G9TNF9</accession>
<evidence type="ECO:0000259" key="4">
    <source>
        <dbReference type="Pfam" id="PF21761"/>
    </source>
</evidence>
<dbReference type="Gene3D" id="1.10.1040.10">
    <property type="entry name" value="N-(1-d-carboxylethyl)-l-norvaline Dehydrogenase, domain 2"/>
    <property type="match status" value="1"/>
</dbReference>
<evidence type="ECO:0000256" key="1">
    <source>
        <dbReference type="ARBA" id="ARBA00009080"/>
    </source>
</evidence>
<keyword evidence="2" id="KW-0560">Oxidoreductase</keyword>
<dbReference type="PIRSF" id="PIRSF000103">
    <property type="entry name" value="HIBADH"/>
    <property type="match status" value="1"/>
</dbReference>
<dbReference type="GO" id="GO:0031491">
    <property type="term" value="F:nucleosome binding"/>
    <property type="evidence" value="ECO:0007669"/>
    <property type="project" value="TreeGrafter"/>
</dbReference>
<name>A0A1G9TNF9_9PSEU</name>
<feature type="domain" description="6-phosphogluconate dehydrogenase NADP-binding" evidence="3">
    <location>
        <begin position="4"/>
        <end position="152"/>
    </location>
</feature>
<proteinExistence type="inferred from homology"/>
<dbReference type="Proteomes" id="UP000199682">
    <property type="component" value="Unassembled WGS sequence"/>
</dbReference>
<reference evidence="6" key="1">
    <citation type="submission" date="2016-10" db="EMBL/GenBank/DDBJ databases">
        <authorList>
            <person name="Varghese N."/>
            <person name="Submissions S."/>
        </authorList>
    </citation>
    <scope>NUCLEOTIDE SEQUENCE [LARGE SCALE GENOMIC DNA]</scope>
    <source>
        <strain evidence="6">DSM 44796</strain>
    </source>
</reference>
<dbReference type="EMBL" id="FNET01000022">
    <property type="protein sequence ID" value="SDM49240.1"/>
    <property type="molecule type" value="Genomic_DNA"/>
</dbReference>
<dbReference type="SUPFAM" id="SSF51735">
    <property type="entry name" value="NAD(P)-binding Rossmann-fold domains"/>
    <property type="match status" value="1"/>
</dbReference>
<dbReference type="InterPro" id="IPR006115">
    <property type="entry name" value="6PGDH_NADP-bd"/>
</dbReference>
<evidence type="ECO:0000313" key="5">
    <source>
        <dbReference type="EMBL" id="SDM49240.1"/>
    </source>
</evidence>
<dbReference type="GO" id="GO:0016491">
    <property type="term" value="F:oxidoreductase activity"/>
    <property type="evidence" value="ECO:0007669"/>
    <property type="project" value="UniProtKB-KW"/>
</dbReference>
<dbReference type="Pfam" id="PF03446">
    <property type="entry name" value="NAD_binding_2"/>
    <property type="match status" value="1"/>
</dbReference>
<evidence type="ECO:0000259" key="3">
    <source>
        <dbReference type="Pfam" id="PF03446"/>
    </source>
</evidence>
<dbReference type="AlphaFoldDB" id="A0A1G9TNF9"/>
<feature type="domain" description="NADPH-dependent reductive aminase-like C-terminal" evidence="4">
    <location>
        <begin position="157"/>
        <end position="282"/>
    </location>
</feature>
<dbReference type="InterPro" id="IPR051265">
    <property type="entry name" value="HIBADH-related_NP60_sf"/>
</dbReference>
<sequence length="285" mass="29471">MHSDVAVIGLGQMGSALASAFLRAGHRVTVWNRSAAKTAPLVAQGAVAVGSAAEAQRSAPVVVACVLDYPALTELLDPALSGHTMVNLTSGSPEQARALATRLASEGVRYVDGGIMTTPPGIGDPRSMILYSGDQDAFAAASDLLSALAEPINLGAEPGRAALYDTALLGIMWATLTGWLHATALVTADGSTATHFTPLATRWLGPVAGFVATYAEQVDAGSYPGSDATLDVHLATLDHLVHASEVRKVDPALPQLLHDYARRAVEAGHGADGWARIVELLRAKA</sequence>
<dbReference type="Gene3D" id="3.40.50.720">
    <property type="entry name" value="NAD(P)-binding Rossmann-like Domain"/>
    <property type="match status" value="1"/>
</dbReference>
<comment type="similarity">
    <text evidence="1">Belongs to the HIBADH-related family.</text>
</comment>
<dbReference type="Pfam" id="PF21761">
    <property type="entry name" value="RedAm-like_C"/>
    <property type="match status" value="1"/>
</dbReference>
<dbReference type="GO" id="GO:0050661">
    <property type="term" value="F:NADP binding"/>
    <property type="evidence" value="ECO:0007669"/>
    <property type="project" value="InterPro"/>
</dbReference>
<dbReference type="GO" id="GO:0140673">
    <property type="term" value="P:transcription elongation-coupled chromatin remodeling"/>
    <property type="evidence" value="ECO:0007669"/>
    <property type="project" value="TreeGrafter"/>
</dbReference>
<dbReference type="RefSeq" id="WP_090012696.1">
    <property type="nucleotide sequence ID" value="NZ_FNET01000022.1"/>
</dbReference>
<dbReference type="InterPro" id="IPR015815">
    <property type="entry name" value="HIBADH-related"/>
</dbReference>
<dbReference type="InterPro" id="IPR048666">
    <property type="entry name" value="RedAm-like_C"/>
</dbReference>
<evidence type="ECO:0000313" key="6">
    <source>
        <dbReference type="Proteomes" id="UP000199682"/>
    </source>
</evidence>
<dbReference type="PANTHER" id="PTHR43580:SF2">
    <property type="entry name" value="CYTOKINE-LIKE NUCLEAR FACTOR N-PAC"/>
    <property type="match status" value="1"/>
</dbReference>
<gene>
    <name evidence="5" type="ORF">SAMN04488074_12276</name>
</gene>
<dbReference type="GO" id="GO:0003677">
    <property type="term" value="F:DNA binding"/>
    <property type="evidence" value="ECO:0007669"/>
    <property type="project" value="TreeGrafter"/>
</dbReference>
<dbReference type="InterPro" id="IPR036291">
    <property type="entry name" value="NAD(P)-bd_dom_sf"/>
</dbReference>
<protein>
    <submittedName>
        <fullName evidence="5">3-hydroxyisobutyrate dehydrogenase</fullName>
    </submittedName>
</protein>
<organism evidence="5 6">
    <name type="scientific">Lentzea albidocapillata subsp. violacea</name>
    <dbReference type="NCBI Taxonomy" id="128104"/>
    <lineage>
        <taxon>Bacteria</taxon>
        <taxon>Bacillati</taxon>
        <taxon>Actinomycetota</taxon>
        <taxon>Actinomycetes</taxon>
        <taxon>Pseudonocardiales</taxon>
        <taxon>Pseudonocardiaceae</taxon>
        <taxon>Lentzea</taxon>
    </lineage>
</organism>
<dbReference type="GO" id="GO:0000785">
    <property type="term" value="C:chromatin"/>
    <property type="evidence" value="ECO:0007669"/>
    <property type="project" value="TreeGrafter"/>
</dbReference>
<evidence type="ECO:0000256" key="2">
    <source>
        <dbReference type="ARBA" id="ARBA00023002"/>
    </source>
</evidence>